<reference evidence="1 2" key="1">
    <citation type="submission" date="2020-07" db="EMBL/GenBank/DDBJ databases">
        <title>Streptomyces isolated from Indian soil.</title>
        <authorList>
            <person name="Mandal S."/>
            <person name="Maiti P.K."/>
        </authorList>
    </citation>
    <scope>NUCLEOTIDE SEQUENCE [LARGE SCALE GENOMIC DNA]</scope>
    <source>
        <strain evidence="1 2">PSKA54</strain>
    </source>
</reference>
<name>A0A7W2D7E8_9ACTN</name>
<sequence>MALDIRTILDAVESHALASGHFTAVNGHEPKSPPNSGITAAVWVEQIGPARRASGLDSTSIRLALYVRLYSSLVQEPADAIDPDLMTALDALMAAYSGDFTLGGLVREVDLLGAYGDPLSARAGYLAEGNAEYRVMTIVLPLIVNDLWDQEA</sequence>
<comment type="caution">
    <text evidence="1">The sequence shown here is derived from an EMBL/GenBank/DDBJ whole genome shotgun (WGS) entry which is preliminary data.</text>
</comment>
<organism evidence="1 2">
    <name type="scientific">Streptomyces himalayensis subsp. aureolus</name>
    <dbReference type="NCBI Taxonomy" id="2758039"/>
    <lineage>
        <taxon>Bacteria</taxon>
        <taxon>Bacillati</taxon>
        <taxon>Actinomycetota</taxon>
        <taxon>Actinomycetes</taxon>
        <taxon>Kitasatosporales</taxon>
        <taxon>Streptomycetaceae</taxon>
        <taxon>Streptomyces</taxon>
        <taxon>Streptomyces himalayensis</taxon>
    </lineage>
</organism>
<accession>A0A7W2D7E8</accession>
<dbReference type="EMBL" id="JACEQY010000049">
    <property type="protein sequence ID" value="MBA4865912.1"/>
    <property type="molecule type" value="Genomic_DNA"/>
</dbReference>
<evidence type="ECO:0000313" key="1">
    <source>
        <dbReference type="EMBL" id="MBA4865912.1"/>
    </source>
</evidence>
<dbReference type="Proteomes" id="UP000586976">
    <property type="component" value="Unassembled WGS sequence"/>
</dbReference>
<gene>
    <name evidence="1" type="ORF">H1V43_32125</name>
</gene>
<proteinExistence type="predicted"/>
<evidence type="ECO:0000313" key="2">
    <source>
        <dbReference type="Proteomes" id="UP000586976"/>
    </source>
</evidence>
<dbReference type="AlphaFoldDB" id="A0A7W2D7E8"/>
<protein>
    <submittedName>
        <fullName evidence="1">Uncharacterized protein</fullName>
    </submittedName>
</protein>
<keyword evidence="2" id="KW-1185">Reference proteome</keyword>
<dbReference type="RefSeq" id="WP_181867349.1">
    <property type="nucleotide sequence ID" value="NZ_JACEQY010000049.1"/>
</dbReference>